<keyword evidence="4" id="KW-0274">FAD</keyword>
<evidence type="ECO:0000256" key="1">
    <source>
        <dbReference type="ARBA" id="ARBA00001974"/>
    </source>
</evidence>
<sequence>MPLAITEEQQQLADAVGSFAARQAPVAQTRALFDATAAGDLPPWWGGFVDNGFHAVHLPEDIGGQGGTLMDMACVIEAAATALLPGPWLTTAIAGAVALSGGSAAPESLLKDLAAGTTAVVVLPDHSDVRATAAGDSWRLSGSTGITLGICSAQRILLPATTDDGHRWFVVDTESTNLRAEPRNGTDLCTDVGVLALTDVTLPLTSVLPGIDTERVRALAAALTACAAAGTVRWCLTAATDHLRTREQFGKPIGTFQALQHKSATLLVNTELAEAAAWDAVRAADESVEQHRIAASAAALVAVIPAPDLVLDALLMFGAIGYTWEHDIQLYWRRATSLGGSLGPAPRWSREAGEFARTVQRSQALNLGDVESEFRSEIADILDRAVSLSNDGSSRQDDRPEFDIGPRRDLLAESGLVAPQLPAPWGMGANALQQVIIAEEYEKRPAMLRPTLGIAEWMAPTIIDAGTDEQRDRFVWPTLRGVLQWCQLYSEPGAGSDLASLTTRAAKVDGGWVVNGRKIWTSMADGADFGALLARTDPDAPKHRGLSYFLVDMETEGLDVTPIRQANGAAKFCEVVLTDVFVPDAMLVGQPGDGWGLAVGAMAVERTAIGNYVSIDRTEALRHLAAIDGPDRDAVVRSLGEIQSYTSALKALVTRETLRLVEGGKPGAASSIAKVAMSTLLRRASTAMLAHTGRSALVEDSDPEVFVPYFHQPSELIGGGTAEIQLTVIAQMILGLPRT</sequence>
<dbReference type="InterPro" id="IPR009100">
    <property type="entry name" value="AcylCoA_DH/oxidase_NM_dom_sf"/>
</dbReference>
<evidence type="ECO:0000259" key="7">
    <source>
        <dbReference type="Pfam" id="PF02770"/>
    </source>
</evidence>
<keyword evidence="3" id="KW-0285">Flavoprotein</keyword>
<dbReference type="SUPFAM" id="SSF56645">
    <property type="entry name" value="Acyl-CoA dehydrogenase NM domain-like"/>
    <property type="match status" value="2"/>
</dbReference>
<keyword evidence="5" id="KW-0560">Oxidoreductase</keyword>
<evidence type="ECO:0000256" key="4">
    <source>
        <dbReference type="ARBA" id="ARBA00022827"/>
    </source>
</evidence>
<feature type="domain" description="Acyl-CoA dehydrogenase/oxidase N-terminal" evidence="8">
    <location>
        <begin position="6"/>
        <end position="116"/>
    </location>
</feature>
<protein>
    <submittedName>
        <fullName evidence="9">Acyl-CoA dehydrogenase</fullName>
    </submittedName>
</protein>
<dbReference type="InterPro" id="IPR052161">
    <property type="entry name" value="Mycobact_Acyl-CoA_DH"/>
</dbReference>
<dbReference type="InterPro" id="IPR046373">
    <property type="entry name" value="Acyl-CoA_Oxase/DH_mid-dom_sf"/>
</dbReference>
<dbReference type="InterPro" id="IPR036250">
    <property type="entry name" value="AcylCo_DH-like_C"/>
</dbReference>
<evidence type="ECO:0000256" key="2">
    <source>
        <dbReference type="ARBA" id="ARBA00009347"/>
    </source>
</evidence>
<dbReference type="InterPro" id="IPR009075">
    <property type="entry name" value="AcylCo_DH/oxidase_C"/>
</dbReference>
<dbReference type="PANTHER" id="PTHR43292">
    <property type="entry name" value="ACYL-COA DEHYDROGENASE"/>
    <property type="match status" value="1"/>
</dbReference>
<dbReference type="InterPro" id="IPR013786">
    <property type="entry name" value="AcylCoA_DH/ox_N"/>
</dbReference>
<organism evidence="9 10">
    <name type="scientific">Mycolicibacterium komossense</name>
    <dbReference type="NCBI Taxonomy" id="1779"/>
    <lineage>
        <taxon>Bacteria</taxon>
        <taxon>Bacillati</taxon>
        <taxon>Actinomycetota</taxon>
        <taxon>Actinomycetes</taxon>
        <taxon>Mycobacteriales</taxon>
        <taxon>Mycobacteriaceae</taxon>
        <taxon>Mycolicibacterium</taxon>
    </lineage>
</organism>
<comment type="cofactor">
    <cofactor evidence="1">
        <name>FAD</name>
        <dbReference type="ChEBI" id="CHEBI:57692"/>
    </cofactor>
</comment>
<accession>A0ABT3CGQ0</accession>
<feature type="domain" description="Acyl-CoA oxidase/dehydrogenase middle" evidence="7">
    <location>
        <begin position="486"/>
        <end position="580"/>
    </location>
</feature>
<evidence type="ECO:0000313" key="10">
    <source>
        <dbReference type="Proteomes" id="UP001526201"/>
    </source>
</evidence>
<dbReference type="Pfam" id="PF02771">
    <property type="entry name" value="Acyl-CoA_dh_N"/>
    <property type="match status" value="2"/>
</dbReference>
<dbReference type="SUPFAM" id="SSF47203">
    <property type="entry name" value="Acyl-CoA dehydrogenase C-terminal domain-like"/>
    <property type="match status" value="2"/>
</dbReference>
<dbReference type="InterPro" id="IPR037069">
    <property type="entry name" value="AcylCoA_DH/ox_N_sf"/>
</dbReference>
<feature type="domain" description="Acyl-CoA dehydrogenase/oxidase C-terminal" evidence="6">
    <location>
        <begin position="222"/>
        <end position="337"/>
    </location>
</feature>
<reference evidence="9 10" key="1">
    <citation type="journal article" date="2022" name="BMC Genomics">
        <title>Comparative genome analysis of mycobacteria focusing on tRNA and non-coding RNA.</title>
        <authorList>
            <person name="Behra P.R.K."/>
            <person name="Pettersson B.M.F."/>
            <person name="Ramesh M."/>
            <person name="Das S."/>
            <person name="Dasgupta S."/>
            <person name="Kirsebom L.A."/>
        </authorList>
    </citation>
    <scope>NUCLEOTIDE SEQUENCE [LARGE SCALE GENOMIC DNA]</scope>
    <source>
        <strain evidence="9 10">DSM 44078</strain>
    </source>
</reference>
<dbReference type="Pfam" id="PF02770">
    <property type="entry name" value="Acyl-CoA_dh_M"/>
    <property type="match status" value="1"/>
</dbReference>
<evidence type="ECO:0000259" key="8">
    <source>
        <dbReference type="Pfam" id="PF02771"/>
    </source>
</evidence>
<dbReference type="Proteomes" id="UP001526201">
    <property type="component" value="Unassembled WGS sequence"/>
</dbReference>
<evidence type="ECO:0000256" key="3">
    <source>
        <dbReference type="ARBA" id="ARBA00022630"/>
    </source>
</evidence>
<gene>
    <name evidence="9" type="ORF">H7J73_20540</name>
</gene>
<comment type="caution">
    <text evidence="9">The sequence shown here is derived from an EMBL/GenBank/DDBJ whole genome shotgun (WGS) entry which is preliminary data.</text>
</comment>
<dbReference type="InterPro" id="IPR006091">
    <property type="entry name" value="Acyl-CoA_Oxase/DH_mid-dom"/>
</dbReference>
<evidence type="ECO:0000256" key="5">
    <source>
        <dbReference type="ARBA" id="ARBA00023002"/>
    </source>
</evidence>
<dbReference type="Gene3D" id="2.40.110.10">
    <property type="entry name" value="Butyryl-CoA Dehydrogenase, subunit A, domain 2"/>
    <property type="match status" value="2"/>
</dbReference>
<feature type="domain" description="Acyl-CoA dehydrogenase/oxidase C-terminal" evidence="6">
    <location>
        <begin position="592"/>
        <end position="733"/>
    </location>
</feature>
<proteinExistence type="inferred from homology"/>
<dbReference type="Gene3D" id="1.20.140.10">
    <property type="entry name" value="Butyryl-CoA Dehydrogenase, subunit A, domain 3"/>
    <property type="match status" value="2"/>
</dbReference>
<dbReference type="RefSeq" id="WP_264069540.1">
    <property type="nucleotide sequence ID" value="NZ_JACKTY010000033.1"/>
</dbReference>
<dbReference type="PANTHER" id="PTHR43292:SF4">
    <property type="entry name" value="ACYL-COA DEHYDROGENASE FADE34"/>
    <property type="match status" value="1"/>
</dbReference>
<feature type="domain" description="Acyl-CoA dehydrogenase/oxidase N-terminal" evidence="8">
    <location>
        <begin position="373"/>
        <end position="481"/>
    </location>
</feature>
<keyword evidence="10" id="KW-1185">Reference proteome</keyword>
<dbReference type="EMBL" id="JACKTY010000033">
    <property type="protein sequence ID" value="MCV7228406.1"/>
    <property type="molecule type" value="Genomic_DNA"/>
</dbReference>
<name>A0ABT3CGQ0_9MYCO</name>
<evidence type="ECO:0000259" key="6">
    <source>
        <dbReference type="Pfam" id="PF00441"/>
    </source>
</evidence>
<dbReference type="Pfam" id="PF00441">
    <property type="entry name" value="Acyl-CoA_dh_1"/>
    <property type="match status" value="2"/>
</dbReference>
<comment type="similarity">
    <text evidence="2">Belongs to the acyl-CoA dehydrogenase family.</text>
</comment>
<evidence type="ECO:0000313" key="9">
    <source>
        <dbReference type="EMBL" id="MCV7228406.1"/>
    </source>
</evidence>
<dbReference type="Gene3D" id="1.10.540.10">
    <property type="entry name" value="Acyl-CoA dehydrogenase/oxidase, N-terminal domain"/>
    <property type="match status" value="2"/>
</dbReference>